<dbReference type="InterPro" id="IPR011986">
    <property type="entry name" value="Xdiol_dOase_LigA"/>
</dbReference>
<organism evidence="2 3">
    <name type="scientific">Blastococcus haudaquaticus</name>
    <dbReference type="NCBI Taxonomy" id="1938745"/>
    <lineage>
        <taxon>Bacteria</taxon>
        <taxon>Bacillati</taxon>
        <taxon>Actinomycetota</taxon>
        <taxon>Actinomycetes</taxon>
        <taxon>Geodermatophilales</taxon>
        <taxon>Geodermatophilaceae</taxon>
        <taxon>Blastococcus</taxon>
    </lineage>
</organism>
<keyword evidence="3" id="KW-1185">Reference proteome</keyword>
<reference evidence="3" key="1">
    <citation type="submission" date="2017-09" db="EMBL/GenBank/DDBJ databases">
        <authorList>
            <person name="Varghese N."/>
            <person name="Submissions S."/>
        </authorList>
    </citation>
    <scope>NUCLEOTIDE SEQUENCE [LARGE SCALE GENOMIC DNA]</scope>
    <source>
        <strain evidence="3">DSM 44270</strain>
    </source>
</reference>
<gene>
    <name evidence="2" type="ORF">SAMN06272739_2303</name>
</gene>
<dbReference type="Pfam" id="PF07746">
    <property type="entry name" value="LigA"/>
    <property type="match status" value="1"/>
</dbReference>
<evidence type="ECO:0000313" key="3">
    <source>
        <dbReference type="Proteomes" id="UP000219482"/>
    </source>
</evidence>
<sequence>MNLLALTKLAWDLEHEPGLLDRYRADAGPVLAGYRLDDAARQAVLDRDAHALLAGGLNPVALRNLLVLLGIPHADLYRGDHRSA</sequence>
<accession>A0A286GWF3</accession>
<dbReference type="AlphaFoldDB" id="A0A286GWF3"/>
<feature type="domain" description="Extradiol ring-cleavage dioxygenase LigAB LigA subunit" evidence="1">
    <location>
        <begin position="7"/>
        <end position="77"/>
    </location>
</feature>
<dbReference type="InterPro" id="IPR036622">
    <property type="entry name" value="LigA_sf"/>
</dbReference>
<dbReference type="Proteomes" id="UP000219482">
    <property type="component" value="Unassembled WGS sequence"/>
</dbReference>
<evidence type="ECO:0000259" key="1">
    <source>
        <dbReference type="Pfam" id="PF07746"/>
    </source>
</evidence>
<dbReference type="OrthoDB" id="3480574at2"/>
<proteinExistence type="predicted"/>
<keyword evidence="2" id="KW-0223">Dioxygenase</keyword>
<name>A0A286GWF3_9ACTN</name>
<dbReference type="EMBL" id="OCNK01000002">
    <property type="protein sequence ID" value="SOD99409.1"/>
    <property type="molecule type" value="Genomic_DNA"/>
</dbReference>
<dbReference type="GO" id="GO:0051213">
    <property type="term" value="F:dioxygenase activity"/>
    <property type="evidence" value="ECO:0007669"/>
    <property type="project" value="UniProtKB-KW"/>
</dbReference>
<evidence type="ECO:0000313" key="2">
    <source>
        <dbReference type="EMBL" id="SOD99409.1"/>
    </source>
</evidence>
<keyword evidence="2" id="KW-0560">Oxidoreductase</keyword>
<dbReference type="Gene3D" id="1.10.700.10">
    <property type="entry name" value="Dioxygenase LigAB, LigA subunit"/>
    <property type="match status" value="1"/>
</dbReference>
<protein>
    <submittedName>
        <fullName evidence="2">Aromatic-ring-opening dioxygenase LigAB, LigA subunit</fullName>
    </submittedName>
</protein>
<dbReference type="SUPFAM" id="SSF48076">
    <property type="entry name" value="LigA subunit of an aromatic-ring-opening dioxygenase LigAB"/>
    <property type="match status" value="1"/>
</dbReference>
<dbReference type="RefSeq" id="WP_097183970.1">
    <property type="nucleotide sequence ID" value="NZ_OCNK01000002.1"/>
</dbReference>